<feature type="repeat" description="WD" evidence="3">
    <location>
        <begin position="216"/>
        <end position="257"/>
    </location>
</feature>
<dbReference type="InterPro" id="IPR001680">
    <property type="entry name" value="WD40_rpt"/>
</dbReference>
<dbReference type="PANTHER" id="PTHR19848:SF8">
    <property type="entry name" value="F-BOX AND WD REPEAT DOMAIN CONTAINING 7"/>
    <property type="match status" value="1"/>
</dbReference>
<dbReference type="InterPro" id="IPR015943">
    <property type="entry name" value="WD40/YVTN_repeat-like_dom_sf"/>
</dbReference>
<accession>A0ABW6IKS9</accession>
<dbReference type="PROSITE" id="PS50294">
    <property type="entry name" value="WD_REPEATS_REGION"/>
    <property type="match status" value="4"/>
</dbReference>
<dbReference type="CDD" id="cd00200">
    <property type="entry name" value="WD40"/>
    <property type="match status" value="1"/>
</dbReference>
<evidence type="ECO:0000313" key="5">
    <source>
        <dbReference type="EMBL" id="MFE5978184.1"/>
    </source>
</evidence>
<dbReference type="PANTHER" id="PTHR19848">
    <property type="entry name" value="WD40 REPEAT PROTEIN"/>
    <property type="match status" value="1"/>
</dbReference>
<keyword evidence="2" id="KW-0677">Repeat</keyword>
<reference evidence="5 6" key="1">
    <citation type="submission" date="2024-09" db="EMBL/GenBank/DDBJ databases">
        <title>The Natural Products Discovery Center: Release of the First 8490 Sequenced Strains for Exploring Actinobacteria Biosynthetic Diversity.</title>
        <authorList>
            <person name="Kalkreuter E."/>
            <person name="Kautsar S.A."/>
            <person name="Yang D."/>
            <person name="Bader C.D."/>
            <person name="Teijaro C.N."/>
            <person name="Fluegel L."/>
            <person name="Davis C.M."/>
            <person name="Simpson J.R."/>
            <person name="Lauterbach L."/>
            <person name="Steele A.D."/>
            <person name="Gui C."/>
            <person name="Meng S."/>
            <person name="Li G."/>
            <person name="Viehrig K."/>
            <person name="Ye F."/>
            <person name="Su P."/>
            <person name="Kiefer A.F."/>
            <person name="Nichols A."/>
            <person name="Cepeda A.J."/>
            <person name="Yan W."/>
            <person name="Fan B."/>
            <person name="Jiang Y."/>
            <person name="Adhikari A."/>
            <person name="Zheng C.-J."/>
            <person name="Schuster L."/>
            <person name="Cowan T.M."/>
            <person name="Smanski M.J."/>
            <person name="Chevrette M.G."/>
            <person name="De Carvalho L.P.S."/>
            <person name="Shen B."/>
        </authorList>
    </citation>
    <scope>NUCLEOTIDE SEQUENCE [LARGE SCALE GENOMIC DNA]</scope>
    <source>
        <strain evidence="5 6">NPDC056472</strain>
    </source>
</reference>
<feature type="region of interest" description="Disordered" evidence="4">
    <location>
        <begin position="1"/>
        <end position="35"/>
    </location>
</feature>
<evidence type="ECO:0000256" key="2">
    <source>
        <dbReference type="ARBA" id="ARBA00022737"/>
    </source>
</evidence>
<organism evidence="5 6">
    <name type="scientific">Streptomyces wedmorensis</name>
    <dbReference type="NCBI Taxonomy" id="43759"/>
    <lineage>
        <taxon>Bacteria</taxon>
        <taxon>Bacillati</taxon>
        <taxon>Actinomycetota</taxon>
        <taxon>Actinomycetes</taxon>
        <taxon>Kitasatosporales</taxon>
        <taxon>Streptomycetaceae</taxon>
        <taxon>Streptomyces</taxon>
    </lineage>
</organism>
<evidence type="ECO:0000313" key="6">
    <source>
        <dbReference type="Proteomes" id="UP001600424"/>
    </source>
</evidence>
<dbReference type="Pfam" id="PF00400">
    <property type="entry name" value="WD40"/>
    <property type="match status" value="5"/>
</dbReference>
<feature type="compositionally biased region" description="Basic and acidic residues" evidence="4">
    <location>
        <begin position="18"/>
        <end position="33"/>
    </location>
</feature>
<feature type="compositionally biased region" description="Polar residues" evidence="4">
    <location>
        <begin position="1"/>
        <end position="11"/>
    </location>
</feature>
<dbReference type="SUPFAM" id="SSF50978">
    <property type="entry name" value="WD40 repeat-like"/>
    <property type="match status" value="1"/>
</dbReference>
<dbReference type="InterPro" id="IPR020472">
    <property type="entry name" value="WD40_PAC1"/>
</dbReference>
<keyword evidence="6" id="KW-1185">Reference proteome</keyword>
<comment type="caution">
    <text evidence="5">The sequence shown here is derived from an EMBL/GenBank/DDBJ whole genome shotgun (WGS) entry which is preliminary data.</text>
</comment>
<name>A0ABW6IKS9_STRWE</name>
<dbReference type="InterPro" id="IPR036322">
    <property type="entry name" value="WD40_repeat_dom_sf"/>
</dbReference>
<proteinExistence type="predicted"/>
<dbReference type="SMART" id="SM00320">
    <property type="entry name" value="WD40"/>
    <property type="match status" value="5"/>
</dbReference>
<dbReference type="Proteomes" id="UP001600424">
    <property type="component" value="Unassembled WGS sequence"/>
</dbReference>
<sequence>MNTEARTNAHTGTGMPDRGSEHRRGDRLRREAAAVRSTTRAVGEITTPRELMVIDLTSDDAEIVGVDYIGSVYRWDRLLGQPLSDPVQVHTRTVYAMLLTPDDHEIVIGGGDGVLRRWDRVNGTPLGDPLTGHRSRVRGLAVTRDGRELVSASQDGTVRRWDRAAGSPLGEPLTGHAGTVRAVALAAGGDVIVTAGQDGTVRRWNRSDGNPIGEPLVGHGGPIQALATTPDGPVIASGGRDGTVRRWDLGSDRPVGPPLVADSPVWSLLLTRDGEITAGTARGLLHRWDRTGQRIGAAVAAHSWGVPSLAVTRDESELVTCGWDERIRRWARVTGEPTRSARKETRIDLVPRLEITGTTPF</sequence>
<dbReference type="Gene3D" id="2.130.10.10">
    <property type="entry name" value="YVTN repeat-like/Quinoprotein amine dehydrogenase"/>
    <property type="match status" value="2"/>
</dbReference>
<evidence type="ECO:0000256" key="1">
    <source>
        <dbReference type="ARBA" id="ARBA00022574"/>
    </source>
</evidence>
<feature type="repeat" description="WD" evidence="3">
    <location>
        <begin position="87"/>
        <end position="119"/>
    </location>
</feature>
<dbReference type="RefSeq" id="WP_386250949.1">
    <property type="nucleotide sequence ID" value="NZ_JBHTRV010000001.1"/>
</dbReference>
<keyword evidence="1 3" id="KW-0853">WD repeat</keyword>
<dbReference type="EMBL" id="JBHTRV010000001">
    <property type="protein sequence ID" value="MFE5978184.1"/>
    <property type="molecule type" value="Genomic_DNA"/>
</dbReference>
<evidence type="ECO:0000256" key="3">
    <source>
        <dbReference type="PROSITE-ProRule" id="PRU00221"/>
    </source>
</evidence>
<protein>
    <submittedName>
        <fullName evidence="5">WD40 repeat domain-containing protein</fullName>
    </submittedName>
</protein>
<gene>
    <name evidence="5" type="ORF">ACFQ63_00575</name>
</gene>
<dbReference type="PROSITE" id="PS50082">
    <property type="entry name" value="WD_REPEATS_2"/>
    <property type="match status" value="5"/>
</dbReference>
<dbReference type="PRINTS" id="PR00320">
    <property type="entry name" value="GPROTEINBRPT"/>
</dbReference>
<feature type="repeat" description="WD" evidence="3">
    <location>
        <begin position="173"/>
        <end position="214"/>
    </location>
</feature>
<feature type="repeat" description="WD" evidence="3">
    <location>
        <begin position="299"/>
        <end position="340"/>
    </location>
</feature>
<feature type="repeat" description="WD" evidence="3">
    <location>
        <begin position="130"/>
        <end position="171"/>
    </location>
</feature>
<evidence type="ECO:0000256" key="4">
    <source>
        <dbReference type="SAM" id="MobiDB-lite"/>
    </source>
</evidence>